<accession>A0A9C6WQS5</accession>
<evidence type="ECO:0000256" key="15">
    <source>
        <dbReference type="RuleBase" id="RU003750"/>
    </source>
</evidence>
<name>A0A9C6WQS5_FRAOC</name>
<keyword evidence="5 17" id="KW-1133">Transmembrane helix</keyword>
<proteinExistence type="inferred from homology"/>
<evidence type="ECO:0000256" key="8">
    <source>
        <dbReference type="ARBA" id="ARBA00023264"/>
    </source>
</evidence>
<dbReference type="CTD" id="36496"/>
<dbReference type="Proteomes" id="UP000504606">
    <property type="component" value="Unplaced"/>
</dbReference>
<evidence type="ECO:0000256" key="6">
    <source>
        <dbReference type="ARBA" id="ARBA00023136"/>
    </source>
</evidence>
<comment type="catalytic activity">
    <reaction evidence="14">
        <text>CDP-choline + a 1,2-diacyl-sn-glycerol = a 1,2-diacyl-sn-glycero-3-phosphocholine + CMP + H(+)</text>
        <dbReference type="Rhea" id="RHEA:32939"/>
        <dbReference type="ChEBI" id="CHEBI:15378"/>
        <dbReference type="ChEBI" id="CHEBI:17815"/>
        <dbReference type="ChEBI" id="CHEBI:57643"/>
        <dbReference type="ChEBI" id="CHEBI:58779"/>
        <dbReference type="ChEBI" id="CHEBI:60377"/>
        <dbReference type="EC" id="2.7.8.2"/>
    </reaction>
    <physiologicalReaction direction="left-to-right" evidence="14">
        <dbReference type="Rhea" id="RHEA:32940"/>
    </physiologicalReaction>
</comment>
<dbReference type="InterPro" id="IPR043130">
    <property type="entry name" value="CDP-OH_PTrfase_TM_dom"/>
</dbReference>
<dbReference type="GO" id="GO:0005789">
    <property type="term" value="C:endoplasmic reticulum membrane"/>
    <property type="evidence" value="ECO:0007669"/>
    <property type="project" value="TreeGrafter"/>
</dbReference>
<protein>
    <recommendedName>
        <fullName evidence="13">diacylglycerol cholinephosphotransferase</fullName>
        <ecNumber evidence="13">2.7.8.2</ecNumber>
    </recommendedName>
</protein>
<comment type="subcellular location">
    <subcellularLocation>
        <location evidence="1">Membrane</location>
        <topology evidence="1">Multi-pass membrane protein</topology>
    </subcellularLocation>
</comment>
<dbReference type="PROSITE" id="PS00379">
    <property type="entry name" value="CDP_ALCOHOL_P_TRANSF"/>
    <property type="match status" value="1"/>
</dbReference>
<evidence type="ECO:0000256" key="4">
    <source>
        <dbReference type="ARBA" id="ARBA00022692"/>
    </source>
</evidence>
<comment type="catalytic activity">
    <reaction evidence="11">
        <text>1-hexadecanoyl-2-(9Z-octadecenoyl)-sn-glycerol + CDP-choline = 1-hexadecanoyl-2-(9Z-octadecenoyl)-sn-glycero-3-phosphocholine + CMP + H(+)</text>
        <dbReference type="Rhea" id="RHEA:54244"/>
        <dbReference type="ChEBI" id="CHEBI:15378"/>
        <dbReference type="ChEBI" id="CHEBI:58779"/>
        <dbReference type="ChEBI" id="CHEBI:60377"/>
        <dbReference type="ChEBI" id="CHEBI:73001"/>
        <dbReference type="ChEBI" id="CHEBI:75466"/>
    </reaction>
    <physiologicalReaction direction="left-to-right" evidence="11">
        <dbReference type="Rhea" id="RHEA:54245"/>
    </physiologicalReaction>
</comment>
<reference evidence="19" key="1">
    <citation type="submission" date="2025-08" db="UniProtKB">
        <authorList>
            <consortium name="RefSeq"/>
        </authorList>
    </citation>
    <scope>IDENTIFICATION</scope>
    <source>
        <tissue evidence="19">Whole organism</tissue>
    </source>
</reference>
<keyword evidence="7" id="KW-0444">Lipid biosynthesis</keyword>
<dbReference type="RefSeq" id="XP_052124787.1">
    <property type="nucleotide sequence ID" value="XM_052268827.1"/>
</dbReference>
<dbReference type="GeneID" id="113207199"/>
<evidence type="ECO:0000313" key="19">
    <source>
        <dbReference type="RefSeq" id="XP_052124787.1"/>
    </source>
</evidence>
<gene>
    <name evidence="19" type="primary">LOC113207199</name>
</gene>
<dbReference type="InterPro" id="IPR014472">
    <property type="entry name" value="CHOPT"/>
</dbReference>
<keyword evidence="18" id="KW-1185">Reference proteome</keyword>
<dbReference type="FunFam" id="1.20.120.1760:FF:000002">
    <property type="entry name" value="Choline/ethanolamine phosphotransferase 1"/>
    <property type="match status" value="1"/>
</dbReference>
<evidence type="ECO:0000256" key="12">
    <source>
        <dbReference type="ARBA" id="ARBA00037890"/>
    </source>
</evidence>
<dbReference type="GO" id="GO:0006646">
    <property type="term" value="P:phosphatidylethanolamine biosynthetic process"/>
    <property type="evidence" value="ECO:0007669"/>
    <property type="project" value="TreeGrafter"/>
</dbReference>
<comment type="pathway">
    <text evidence="12">Phospholipid metabolism; phosphatidylcholine biosynthesis; phosphatidylcholine from phosphocholine: step 2/2.</text>
</comment>
<feature type="transmembrane region" description="Helical" evidence="17">
    <location>
        <begin position="252"/>
        <end position="270"/>
    </location>
</feature>
<dbReference type="PANTHER" id="PTHR10414:SF37">
    <property type="entry name" value="BB IN A BOXCAR, ISOFORM C"/>
    <property type="match status" value="1"/>
</dbReference>
<evidence type="ECO:0000256" key="16">
    <source>
        <dbReference type="SAM" id="MobiDB-lite"/>
    </source>
</evidence>
<dbReference type="InterPro" id="IPR000462">
    <property type="entry name" value="CDP-OH_P_trans"/>
</dbReference>
<dbReference type="PANTHER" id="PTHR10414">
    <property type="entry name" value="ETHANOLAMINEPHOSPHOTRANSFERASE"/>
    <property type="match status" value="1"/>
</dbReference>
<evidence type="ECO:0000256" key="2">
    <source>
        <dbReference type="ARBA" id="ARBA00010441"/>
    </source>
</evidence>
<evidence type="ECO:0000256" key="7">
    <source>
        <dbReference type="ARBA" id="ARBA00023209"/>
    </source>
</evidence>
<keyword evidence="4 17" id="KW-0812">Transmembrane</keyword>
<feature type="region of interest" description="Disordered" evidence="16">
    <location>
        <begin position="410"/>
        <end position="445"/>
    </location>
</feature>
<comment type="similarity">
    <text evidence="2 15">Belongs to the CDP-alcohol phosphatidyltransferase class-I family.</text>
</comment>
<comment type="catalytic activity">
    <reaction evidence="9">
        <text>1-hexadecanoyl-2-(4Z,7Z,10Z,13Z,16Z,19Z-docosahexaenoyl)-sn-glycerol + CDP-choline = 1-hexadecanoyl-2-(4Z,7Z,10Z,13Z,16Z,19Z-docosahexaenoyl)-sn-glycero-3-phosphocholine + CMP + H(+)</text>
        <dbReference type="Rhea" id="RHEA:54332"/>
        <dbReference type="ChEBI" id="CHEBI:15378"/>
        <dbReference type="ChEBI" id="CHEBI:58779"/>
        <dbReference type="ChEBI" id="CHEBI:60377"/>
        <dbReference type="ChEBI" id="CHEBI:74963"/>
        <dbReference type="ChEBI" id="CHEBI:82949"/>
    </reaction>
    <physiologicalReaction direction="left-to-right" evidence="9">
        <dbReference type="Rhea" id="RHEA:54333"/>
    </physiologicalReaction>
</comment>
<sequence length="445" mass="49415">MHFYKEKILSDGQLKRLSEHKYNSESQSLLDAWLQPWWNWLVRQVPIWLAPNLITLSGLIINIVTTLILIYYSPDAKSDAPRWAFFLCGVGLFAYQSLDAIDGKQARRTGTSSPLGELFDHGCDSISTVFVAISACIAVQLGYYPTWMFFQCFCAMTLFYCAHWQTYVSGTLRFGKLDVTEAQITIMFIHLISTIFGPSIWMAKIPGLDIEVKQIPMIIAVMLAALLAHSNLAVIVSGGVGKNGSTVAGTSVLSPIIPFGLVVVPAYIIYRKSVQAVYENNPVLYILAFGMVAAKVTNRLVVAHMTKNEMEYFDSALIGPLMLFLNQYFNFYIPEYIVLWMCLVWVMFDLMRYCSAVCLEICNYLRIQLFRIPSGGGPAVHSGPTSVTDKNGAASAQGVLNAFAGLARQHDGRPAAGPVQTQMGRLQPRQGRGSSESLVDLRTER</sequence>
<evidence type="ECO:0000256" key="1">
    <source>
        <dbReference type="ARBA" id="ARBA00004141"/>
    </source>
</evidence>
<feature type="transmembrane region" description="Helical" evidence="17">
    <location>
        <begin position="122"/>
        <end position="141"/>
    </location>
</feature>
<keyword evidence="3 15" id="KW-0808">Transferase</keyword>
<dbReference type="GO" id="GO:0005794">
    <property type="term" value="C:Golgi apparatus"/>
    <property type="evidence" value="ECO:0007669"/>
    <property type="project" value="TreeGrafter"/>
</dbReference>
<feature type="transmembrane region" description="Helical" evidence="17">
    <location>
        <begin position="47"/>
        <end position="71"/>
    </location>
</feature>
<keyword evidence="7" id="KW-0443">Lipid metabolism</keyword>
<dbReference type="Pfam" id="PF01066">
    <property type="entry name" value="CDP-OH_P_transf"/>
    <property type="match status" value="1"/>
</dbReference>
<feature type="transmembrane region" description="Helical" evidence="17">
    <location>
        <begin position="83"/>
        <end position="101"/>
    </location>
</feature>
<feature type="transmembrane region" description="Helical" evidence="17">
    <location>
        <begin position="184"/>
        <end position="203"/>
    </location>
</feature>
<evidence type="ECO:0000256" key="11">
    <source>
        <dbReference type="ARBA" id="ARBA00036890"/>
    </source>
</evidence>
<evidence type="ECO:0000313" key="18">
    <source>
        <dbReference type="Proteomes" id="UP000504606"/>
    </source>
</evidence>
<dbReference type="InterPro" id="IPR048254">
    <property type="entry name" value="CDP_ALCOHOL_P_TRANSF_CS"/>
</dbReference>
<dbReference type="PIRSF" id="PIRSF015665">
    <property type="entry name" value="CHOPT"/>
    <property type="match status" value="1"/>
</dbReference>
<keyword evidence="8" id="KW-1208">Phospholipid metabolism</keyword>
<evidence type="ECO:0000256" key="17">
    <source>
        <dbReference type="SAM" id="Phobius"/>
    </source>
</evidence>
<evidence type="ECO:0000256" key="9">
    <source>
        <dbReference type="ARBA" id="ARBA00036100"/>
    </source>
</evidence>
<keyword evidence="6 17" id="KW-0472">Membrane</keyword>
<comment type="catalytic activity">
    <reaction evidence="10">
        <text>1,2-dioctanoyl-sn-glycerol + CDP-choline = 1,2-dioctanoyl-sn-glycero-3-phosphocholine + CMP + H(+)</text>
        <dbReference type="Rhea" id="RHEA:54232"/>
        <dbReference type="ChEBI" id="CHEBI:15378"/>
        <dbReference type="ChEBI" id="CHEBI:58779"/>
        <dbReference type="ChEBI" id="CHEBI:60377"/>
        <dbReference type="ChEBI" id="CHEBI:76979"/>
        <dbReference type="ChEBI" id="CHEBI:78228"/>
    </reaction>
    <physiologicalReaction direction="left-to-right" evidence="10">
        <dbReference type="Rhea" id="RHEA:54233"/>
    </physiologicalReaction>
</comment>
<evidence type="ECO:0000256" key="10">
    <source>
        <dbReference type="ARBA" id="ARBA00036651"/>
    </source>
</evidence>
<evidence type="ECO:0000256" key="3">
    <source>
        <dbReference type="ARBA" id="ARBA00022679"/>
    </source>
</evidence>
<evidence type="ECO:0000256" key="5">
    <source>
        <dbReference type="ARBA" id="ARBA00022989"/>
    </source>
</evidence>
<evidence type="ECO:0000256" key="13">
    <source>
        <dbReference type="ARBA" id="ARBA00038987"/>
    </source>
</evidence>
<dbReference type="GO" id="GO:0004142">
    <property type="term" value="F:diacylglycerol cholinephosphotransferase activity"/>
    <property type="evidence" value="ECO:0007669"/>
    <property type="project" value="UniProtKB-EC"/>
</dbReference>
<dbReference type="EC" id="2.7.8.2" evidence="13"/>
<dbReference type="Gene3D" id="1.20.120.1760">
    <property type="match status" value="1"/>
</dbReference>
<evidence type="ECO:0000256" key="14">
    <source>
        <dbReference type="ARBA" id="ARBA00048570"/>
    </source>
</evidence>
<feature type="transmembrane region" description="Helical" evidence="17">
    <location>
        <begin position="215"/>
        <end position="240"/>
    </location>
</feature>
<dbReference type="AlphaFoldDB" id="A0A9C6WQS5"/>
<keyword evidence="7" id="KW-0594">Phospholipid biosynthesis</keyword>
<dbReference type="GO" id="GO:0004307">
    <property type="term" value="F:ethanolaminephosphotransferase activity"/>
    <property type="evidence" value="ECO:0007669"/>
    <property type="project" value="TreeGrafter"/>
</dbReference>
<feature type="transmembrane region" description="Helical" evidence="17">
    <location>
        <begin position="282"/>
        <end position="301"/>
    </location>
</feature>
<organism evidence="18 19">
    <name type="scientific">Frankliniella occidentalis</name>
    <name type="common">Western flower thrips</name>
    <name type="synonym">Euthrips occidentalis</name>
    <dbReference type="NCBI Taxonomy" id="133901"/>
    <lineage>
        <taxon>Eukaryota</taxon>
        <taxon>Metazoa</taxon>
        <taxon>Ecdysozoa</taxon>
        <taxon>Arthropoda</taxon>
        <taxon>Hexapoda</taxon>
        <taxon>Insecta</taxon>
        <taxon>Pterygota</taxon>
        <taxon>Neoptera</taxon>
        <taxon>Paraneoptera</taxon>
        <taxon>Thysanoptera</taxon>
        <taxon>Terebrantia</taxon>
        <taxon>Thripoidea</taxon>
        <taxon>Thripidae</taxon>
        <taxon>Frankliniella</taxon>
    </lineage>
</organism>